<dbReference type="GO" id="GO:0003735">
    <property type="term" value="F:structural constituent of ribosome"/>
    <property type="evidence" value="ECO:0007669"/>
    <property type="project" value="InterPro"/>
</dbReference>
<protein>
    <recommendedName>
        <fullName evidence="5">Large ribosomal subunit protein uL30</fullName>
    </recommendedName>
</protein>
<keyword evidence="8" id="KW-1185">Reference proteome</keyword>
<dbReference type="GO" id="GO:0022625">
    <property type="term" value="C:cytosolic large ribosomal subunit"/>
    <property type="evidence" value="ECO:0007669"/>
    <property type="project" value="TreeGrafter"/>
</dbReference>
<dbReference type="EMBL" id="AGEI01000022">
    <property type="protein sequence ID" value="EHR33512.1"/>
    <property type="molecule type" value="Genomic_DNA"/>
</dbReference>
<dbReference type="InterPro" id="IPR036919">
    <property type="entry name" value="Ribo_uL30_ferredoxin-like_sf"/>
</dbReference>
<dbReference type="Gene3D" id="3.30.1390.20">
    <property type="entry name" value="Ribosomal protein L30, ferredoxin-like fold domain"/>
    <property type="match status" value="1"/>
</dbReference>
<dbReference type="HAMAP" id="MF_01371_B">
    <property type="entry name" value="Ribosomal_uL30_B"/>
    <property type="match status" value="1"/>
</dbReference>
<evidence type="ECO:0000256" key="4">
    <source>
        <dbReference type="ARBA" id="ARBA00023274"/>
    </source>
</evidence>
<sequence length="60" mass="6607">MAKLEITLTKSTIGRLDKHIKTVEALGLKKIGQTVVKEANPAILGMVKSIDFMLKVKEVE</sequence>
<feature type="domain" description="Large ribosomal subunit protein uL30-like ferredoxin-like fold" evidence="6">
    <location>
        <begin position="5"/>
        <end position="50"/>
    </location>
</feature>
<dbReference type="GeneID" id="96999096"/>
<evidence type="ECO:0000259" key="6">
    <source>
        <dbReference type="Pfam" id="PF00327"/>
    </source>
</evidence>
<evidence type="ECO:0000256" key="5">
    <source>
        <dbReference type="HAMAP-Rule" id="MF_01371"/>
    </source>
</evidence>
<keyword evidence="4 5" id="KW-0687">Ribonucleoprotein</keyword>
<dbReference type="SUPFAM" id="SSF55129">
    <property type="entry name" value="Ribosomal protein L30p/L7e"/>
    <property type="match status" value="1"/>
</dbReference>
<dbReference type="InterPro" id="IPR016082">
    <property type="entry name" value="Ribosomal_uL30_ferredoxin-like"/>
</dbReference>
<dbReference type="PATRIC" id="fig|883114.3.peg.1100"/>
<dbReference type="STRING" id="883114.HMPREF9709_01111"/>
<gene>
    <name evidence="5" type="primary">rpmD</name>
    <name evidence="7" type="ORF">HMPREF9709_01111</name>
</gene>
<dbReference type="GO" id="GO:0006412">
    <property type="term" value="P:translation"/>
    <property type="evidence" value="ECO:0007669"/>
    <property type="project" value="UniProtKB-UniRule"/>
</dbReference>
<dbReference type="PIRSF" id="PIRSF002211">
    <property type="entry name" value="Ribosomal_L30_bac-type"/>
    <property type="match status" value="1"/>
</dbReference>
<dbReference type="HOGENOM" id="CLU_131047_2_1_9"/>
<dbReference type="Proteomes" id="UP000004191">
    <property type="component" value="Unassembled WGS sequence"/>
</dbReference>
<dbReference type="eggNOG" id="COG1841">
    <property type="taxonomic scope" value="Bacteria"/>
</dbReference>
<dbReference type="PANTHER" id="PTHR15892">
    <property type="entry name" value="MITOCHONDRIAL RIBOSOMAL PROTEIN L30"/>
    <property type="match status" value="1"/>
</dbReference>
<evidence type="ECO:0000313" key="8">
    <source>
        <dbReference type="Proteomes" id="UP000004191"/>
    </source>
</evidence>
<evidence type="ECO:0000256" key="3">
    <source>
        <dbReference type="ARBA" id="ARBA00022980"/>
    </source>
</evidence>
<dbReference type="CDD" id="cd01658">
    <property type="entry name" value="Ribosomal_L30"/>
    <property type="match status" value="1"/>
</dbReference>
<dbReference type="FunFam" id="3.30.1390.20:FF:000001">
    <property type="entry name" value="50S ribosomal protein L30"/>
    <property type="match status" value="1"/>
</dbReference>
<dbReference type="OrthoDB" id="9812790at2"/>
<comment type="similarity">
    <text evidence="1 5">Belongs to the universal ribosomal protein uL30 family.</text>
</comment>
<evidence type="ECO:0000256" key="2">
    <source>
        <dbReference type="ARBA" id="ARBA00011838"/>
    </source>
</evidence>
<dbReference type="InterPro" id="IPR005996">
    <property type="entry name" value="Ribosomal_uL30_bac-type"/>
</dbReference>
<comment type="caution">
    <text evidence="7">The sequence shown here is derived from an EMBL/GenBank/DDBJ whole genome shotgun (WGS) entry which is preliminary data.</text>
</comment>
<evidence type="ECO:0000313" key="7">
    <source>
        <dbReference type="EMBL" id="EHR33512.1"/>
    </source>
</evidence>
<accession>H3NP50</accession>
<keyword evidence="3 5" id="KW-0689">Ribosomal protein</keyword>
<reference evidence="7 8" key="1">
    <citation type="submission" date="2012-01" db="EMBL/GenBank/DDBJ databases">
        <title>The Genome Sequence of Helcococcus kunzii ATCC 51366.</title>
        <authorList>
            <consortium name="The Broad Institute Genome Sequencing Platform"/>
            <person name="Earl A."/>
            <person name="Ward D."/>
            <person name="Feldgarden M."/>
            <person name="Gevers D."/>
            <person name="Huys G."/>
            <person name="Young S.K."/>
            <person name="Zeng Q."/>
            <person name="Gargeya S."/>
            <person name="Fitzgerald M."/>
            <person name="Haas B."/>
            <person name="Abouelleil A."/>
            <person name="Alvarado L."/>
            <person name="Arachchi H.M."/>
            <person name="Berlin A."/>
            <person name="Chapman S.B."/>
            <person name="Gearin G."/>
            <person name="Goldberg J."/>
            <person name="Griggs A."/>
            <person name="Gujja S."/>
            <person name="Hansen M."/>
            <person name="Heiman D."/>
            <person name="Howarth C."/>
            <person name="Larimer J."/>
            <person name="Lui A."/>
            <person name="MacDonald P.J.P."/>
            <person name="McCowen C."/>
            <person name="Montmayeur A."/>
            <person name="Murphy C."/>
            <person name="Neiman D."/>
            <person name="Pearson M."/>
            <person name="Priest M."/>
            <person name="Roberts A."/>
            <person name="Saif S."/>
            <person name="Shea T."/>
            <person name="Sisk P."/>
            <person name="Stolte C."/>
            <person name="Sykes S."/>
            <person name="Wortman J."/>
            <person name="Nusbaum C."/>
            <person name="Birren B."/>
        </authorList>
    </citation>
    <scope>NUCLEOTIDE SEQUENCE [LARGE SCALE GENOMIC DNA]</scope>
    <source>
        <strain evidence="7 8">ATCC 51366</strain>
    </source>
</reference>
<evidence type="ECO:0000256" key="1">
    <source>
        <dbReference type="ARBA" id="ARBA00007594"/>
    </source>
</evidence>
<proteinExistence type="inferred from homology"/>
<comment type="subunit">
    <text evidence="2 5">Part of the 50S ribosomal subunit.</text>
</comment>
<name>H3NP50_9FIRM</name>
<dbReference type="AlphaFoldDB" id="H3NP50"/>
<dbReference type="RefSeq" id="WP_005398622.1">
    <property type="nucleotide sequence ID" value="NZ_JH601088.1"/>
</dbReference>
<organism evidence="7 8">
    <name type="scientific">Helcococcus kunzii ATCC 51366</name>
    <dbReference type="NCBI Taxonomy" id="883114"/>
    <lineage>
        <taxon>Bacteria</taxon>
        <taxon>Bacillati</taxon>
        <taxon>Bacillota</taxon>
        <taxon>Tissierellia</taxon>
        <taxon>Tissierellales</taxon>
        <taxon>Peptoniphilaceae</taxon>
        <taxon>Helcococcus</taxon>
    </lineage>
</organism>
<dbReference type="NCBIfam" id="TIGR01308">
    <property type="entry name" value="rpmD_bact"/>
    <property type="match status" value="1"/>
</dbReference>
<dbReference type="Pfam" id="PF00327">
    <property type="entry name" value="Ribosomal_L30"/>
    <property type="match status" value="1"/>
</dbReference>
<dbReference type="PANTHER" id="PTHR15892:SF2">
    <property type="entry name" value="LARGE RIBOSOMAL SUBUNIT PROTEIN UL30M"/>
    <property type="match status" value="1"/>
</dbReference>